<protein>
    <submittedName>
        <fullName evidence="1">Uncharacterized protein</fullName>
    </submittedName>
</protein>
<evidence type="ECO:0000313" key="1">
    <source>
        <dbReference type="EMBL" id="MPM61536.1"/>
    </source>
</evidence>
<organism evidence="1">
    <name type="scientific">bioreactor metagenome</name>
    <dbReference type="NCBI Taxonomy" id="1076179"/>
    <lineage>
        <taxon>unclassified sequences</taxon>
        <taxon>metagenomes</taxon>
        <taxon>ecological metagenomes</taxon>
    </lineage>
</organism>
<dbReference type="AlphaFoldDB" id="A0A645B902"/>
<name>A0A645B902_9ZZZZ</name>
<comment type="caution">
    <text evidence="1">The sequence shown here is derived from an EMBL/GenBank/DDBJ whole genome shotgun (WGS) entry which is preliminary data.</text>
</comment>
<reference evidence="1" key="1">
    <citation type="submission" date="2019-08" db="EMBL/GenBank/DDBJ databases">
        <authorList>
            <person name="Kucharzyk K."/>
            <person name="Murdoch R.W."/>
            <person name="Higgins S."/>
            <person name="Loffler F."/>
        </authorList>
    </citation>
    <scope>NUCLEOTIDE SEQUENCE</scope>
</reference>
<gene>
    <name evidence="1" type="ORF">SDC9_108396</name>
</gene>
<accession>A0A645B902</accession>
<dbReference type="EMBL" id="VSSQ01018394">
    <property type="protein sequence ID" value="MPM61536.1"/>
    <property type="molecule type" value="Genomic_DNA"/>
</dbReference>
<proteinExistence type="predicted"/>
<sequence>MNTAFFARIVGHDMNAMRINQMGRTFNQLYLVAFDQFFYAAAQLVNNIVLALHDFVPIISIFTDKHTKFFRVGNVVPLFCTFQQSLGRDAASVQTNPAQILLFNQQNLSAKLCGTNCGDVTAGTCSDYTYLIVHFSASQFYLFSVQASWAYFVTDNSPAVSFSSAVSSPPAS</sequence>